<dbReference type="AlphaFoldDB" id="A0A834VDS4"/>
<evidence type="ECO:0000256" key="10">
    <source>
        <dbReference type="SAM" id="MobiDB-lite"/>
    </source>
</evidence>
<dbReference type="InterPro" id="IPR039688">
    <property type="entry name" value="STAC1/2/3"/>
</dbReference>
<feature type="compositionally biased region" description="Low complexity" evidence="10">
    <location>
        <begin position="133"/>
        <end position="147"/>
    </location>
</feature>
<reference evidence="13" key="3">
    <citation type="submission" date="2022-06" db="UniProtKB">
        <authorList>
            <consortium name="EnsemblMetazoa"/>
        </authorList>
    </citation>
    <scope>IDENTIFICATION</scope>
</reference>
<feature type="compositionally biased region" description="Low complexity" evidence="10">
    <location>
        <begin position="284"/>
        <end position="304"/>
    </location>
</feature>
<dbReference type="PANTHER" id="PTHR15135:SF7">
    <property type="entry name" value="STAC-LIKE, ISOFORM J"/>
    <property type="match status" value="1"/>
</dbReference>
<gene>
    <name evidence="12" type="ORF">SSS_3613</name>
</gene>
<dbReference type="FunFam" id="3.30.60.20:FF:000056">
    <property type="entry name" value="Uncharacterized protein, isoform C"/>
    <property type="match status" value="1"/>
</dbReference>
<feature type="region of interest" description="Disordered" evidence="10">
    <location>
        <begin position="283"/>
        <end position="304"/>
    </location>
</feature>
<evidence type="ECO:0000256" key="4">
    <source>
        <dbReference type="ARBA" id="ARBA00022490"/>
    </source>
</evidence>
<comment type="subcellular location">
    <subcellularLocation>
        <location evidence="1">Cell membrane</location>
        <topology evidence="1">Peripheral membrane protein</topology>
        <orientation evidence="1">Cytoplasmic side</orientation>
    </subcellularLocation>
    <subcellularLocation>
        <location evidence="2">Cytoplasm</location>
    </subcellularLocation>
</comment>
<dbReference type="CDD" id="cd20817">
    <property type="entry name" value="C1_Stac"/>
    <property type="match status" value="1"/>
</dbReference>
<evidence type="ECO:0000256" key="7">
    <source>
        <dbReference type="ARBA" id="ARBA00022771"/>
    </source>
</evidence>
<evidence type="ECO:0000259" key="11">
    <source>
        <dbReference type="PROSITE" id="PS50081"/>
    </source>
</evidence>
<evidence type="ECO:0000313" key="14">
    <source>
        <dbReference type="Proteomes" id="UP000070412"/>
    </source>
</evidence>
<feature type="region of interest" description="Disordered" evidence="10">
    <location>
        <begin position="133"/>
        <end position="237"/>
    </location>
</feature>
<dbReference type="InterPro" id="IPR046349">
    <property type="entry name" value="C1-like_sf"/>
</dbReference>
<keyword evidence="6" id="KW-0677">Repeat</keyword>
<feature type="compositionally biased region" description="Polar residues" evidence="10">
    <location>
        <begin position="204"/>
        <end position="217"/>
    </location>
</feature>
<dbReference type="SUPFAM" id="SSF57889">
    <property type="entry name" value="Cysteine-rich domain"/>
    <property type="match status" value="1"/>
</dbReference>
<evidence type="ECO:0000256" key="2">
    <source>
        <dbReference type="ARBA" id="ARBA00004496"/>
    </source>
</evidence>
<dbReference type="GO" id="GO:0005737">
    <property type="term" value="C:cytoplasm"/>
    <property type="evidence" value="ECO:0007669"/>
    <property type="project" value="UniProtKB-SubCell"/>
</dbReference>
<keyword evidence="14" id="KW-1185">Reference proteome</keyword>
<keyword evidence="8" id="KW-0862">Zinc</keyword>
<organism evidence="12">
    <name type="scientific">Sarcoptes scabiei</name>
    <name type="common">Itch mite</name>
    <name type="synonym">Acarus scabiei</name>
    <dbReference type="NCBI Taxonomy" id="52283"/>
    <lineage>
        <taxon>Eukaryota</taxon>
        <taxon>Metazoa</taxon>
        <taxon>Ecdysozoa</taxon>
        <taxon>Arthropoda</taxon>
        <taxon>Chelicerata</taxon>
        <taxon>Arachnida</taxon>
        <taxon>Acari</taxon>
        <taxon>Acariformes</taxon>
        <taxon>Sarcoptiformes</taxon>
        <taxon>Astigmata</taxon>
        <taxon>Psoroptidia</taxon>
        <taxon>Sarcoptoidea</taxon>
        <taxon>Sarcoptidae</taxon>
        <taxon>Sarcoptinae</taxon>
        <taxon>Sarcoptes</taxon>
    </lineage>
</organism>
<keyword evidence="4" id="KW-0963">Cytoplasm</keyword>
<sequence length="437" mass="48964">MSSWKNNHQNDSEAQKAYHISVQLGVHAFQEYTYKKITACDVCREILRGHSRQGLKCRLCKLNVHAGGCQENAPKCQPKPRLLRKQKSASELEIKIALPQIDDEKYQNYDPVYQSLRAAAEARKCAQYVSEQYSSTPSSSSARNSGSGPINSSAIGSYYGQQQQTSSTTLSDSFGSSGSINNLHNANNQNNSIIDEDFDDRYGSSGSLPSQSTAYINQQQPPQKPPPPIPPTNIKHRNSDSEFYEEYLPQLTTLSQKYQQHAAAYMADQSIQQHNMNRFPITNQSQQLQSQQGPPQPQQQQQQSLIQNYVNNCNEMSTNRPYLSNAGANMVASSNNAMCMMKSKQPNTSALLTIAQSSHQTYSAPHSPQKKKLTLRMKSLSLDSPESVETLKEKRPQLNQSSASNSMVPINQNHLIHGELQQHQHQHQHNNNISHKH</sequence>
<feature type="compositionally biased region" description="Low complexity" evidence="10">
    <location>
        <begin position="156"/>
        <end position="191"/>
    </location>
</feature>
<dbReference type="Pfam" id="PF00130">
    <property type="entry name" value="C1_1"/>
    <property type="match status" value="1"/>
</dbReference>
<dbReference type="GO" id="GO:0003009">
    <property type="term" value="P:skeletal muscle contraction"/>
    <property type="evidence" value="ECO:0007669"/>
    <property type="project" value="TreeGrafter"/>
</dbReference>
<feature type="region of interest" description="Disordered" evidence="10">
    <location>
        <begin position="384"/>
        <end position="405"/>
    </location>
</feature>
<dbReference type="InterPro" id="IPR002219">
    <property type="entry name" value="PKC_DAG/PE"/>
</dbReference>
<evidence type="ECO:0000256" key="9">
    <source>
        <dbReference type="ARBA" id="ARBA00023136"/>
    </source>
</evidence>
<keyword evidence="3" id="KW-1003">Cell membrane</keyword>
<dbReference type="EMBL" id="WVUK01000060">
    <property type="protein sequence ID" value="KAF7491384.1"/>
    <property type="molecule type" value="Genomic_DNA"/>
</dbReference>
<dbReference type="EnsemblMetazoa" id="SSS_3613s_mrna">
    <property type="protein sequence ID" value="KAF7491384.1"/>
    <property type="gene ID" value="SSS_3613"/>
</dbReference>
<evidence type="ECO:0000256" key="3">
    <source>
        <dbReference type="ARBA" id="ARBA00022475"/>
    </source>
</evidence>
<keyword evidence="5" id="KW-0479">Metal-binding</keyword>
<dbReference type="GO" id="GO:0005886">
    <property type="term" value="C:plasma membrane"/>
    <property type="evidence" value="ECO:0007669"/>
    <property type="project" value="UniProtKB-SubCell"/>
</dbReference>
<keyword evidence="7" id="KW-0863">Zinc-finger</keyword>
<proteinExistence type="predicted"/>
<keyword evidence="9" id="KW-0472">Membrane</keyword>
<accession>A0A834VDS4</accession>
<reference evidence="14" key="1">
    <citation type="journal article" date="2020" name="PLoS Negl. Trop. Dis.">
        <title>High-quality nuclear genome for Sarcoptes scabiei-A critical resource for a neglected parasite.</title>
        <authorList>
            <person name="Korhonen P.K."/>
            <person name="Gasser R.B."/>
            <person name="Ma G."/>
            <person name="Wang T."/>
            <person name="Stroehlein A.J."/>
            <person name="Young N.D."/>
            <person name="Ang C.S."/>
            <person name="Fernando D.D."/>
            <person name="Lu H.C."/>
            <person name="Taylor S."/>
            <person name="Reynolds S.L."/>
            <person name="Mofiz E."/>
            <person name="Najaraj S.H."/>
            <person name="Gowda H."/>
            <person name="Madugundu A."/>
            <person name="Renuse S."/>
            <person name="Holt D."/>
            <person name="Pandey A."/>
            <person name="Papenfuss A.T."/>
            <person name="Fischer K."/>
        </authorList>
    </citation>
    <scope>NUCLEOTIDE SEQUENCE [LARGE SCALE GENOMIC DNA]</scope>
</reference>
<dbReference type="Gene3D" id="3.30.60.20">
    <property type="match status" value="1"/>
</dbReference>
<protein>
    <submittedName>
        <fullName evidence="12">SH3 and cysteine-rich domain-containing protein</fullName>
    </submittedName>
</protein>
<evidence type="ECO:0000256" key="8">
    <source>
        <dbReference type="ARBA" id="ARBA00022833"/>
    </source>
</evidence>
<dbReference type="OrthoDB" id="6515360at2759"/>
<feature type="compositionally biased region" description="Pro residues" evidence="10">
    <location>
        <begin position="222"/>
        <end position="231"/>
    </location>
</feature>
<evidence type="ECO:0000256" key="1">
    <source>
        <dbReference type="ARBA" id="ARBA00004413"/>
    </source>
</evidence>
<feature type="domain" description="Phorbol-ester/DAG-type" evidence="11">
    <location>
        <begin position="26"/>
        <end position="76"/>
    </location>
</feature>
<evidence type="ECO:0000313" key="13">
    <source>
        <dbReference type="EnsemblMetazoa" id="KAF7491384.1"/>
    </source>
</evidence>
<dbReference type="PANTHER" id="PTHR15135">
    <property type="entry name" value="STAC"/>
    <property type="match status" value="1"/>
</dbReference>
<dbReference type="Proteomes" id="UP000070412">
    <property type="component" value="Unassembled WGS sequence"/>
</dbReference>
<dbReference type="GO" id="GO:1903078">
    <property type="term" value="P:positive regulation of protein localization to plasma membrane"/>
    <property type="evidence" value="ECO:0007669"/>
    <property type="project" value="TreeGrafter"/>
</dbReference>
<name>A0A834VDS4_SARSC</name>
<dbReference type="SMART" id="SM00109">
    <property type="entry name" value="C1"/>
    <property type="match status" value="1"/>
</dbReference>
<dbReference type="GO" id="GO:0008270">
    <property type="term" value="F:zinc ion binding"/>
    <property type="evidence" value="ECO:0007669"/>
    <property type="project" value="UniProtKB-KW"/>
</dbReference>
<evidence type="ECO:0000256" key="6">
    <source>
        <dbReference type="ARBA" id="ARBA00022737"/>
    </source>
</evidence>
<dbReference type="PROSITE" id="PS50081">
    <property type="entry name" value="ZF_DAG_PE_2"/>
    <property type="match status" value="1"/>
</dbReference>
<reference evidence="12" key="2">
    <citation type="submission" date="2020-01" db="EMBL/GenBank/DDBJ databases">
        <authorList>
            <person name="Korhonen P.K.K."/>
            <person name="Guangxu M.G."/>
            <person name="Wang T.W."/>
            <person name="Stroehlein A.J.S."/>
            <person name="Young N.D."/>
            <person name="Ang C.-S.A."/>
            <person name="Fernando D.W.F."/>
            <person name="Lu H.L."/>
            <person name="Taylor S.T."/>
            <person name="Ehtesham M.E.M."/>
            <person name="Najaraj S.H.N."/>
            <person name="Harsha G.H.G."/>
            <person name="Madugundu A.M."/>
            <person name="Renuse S.R."/>
            <person name="Holt D.H."/>
            <person name="Pandey A.P."/>
            <person name="Papenfuss A.P."/>
            <person name="Gasser R.B.G."/>
            <person name="Fischer K.F."/>
        </authorList>
    </citation>
    <scope>NUCLEOTIDE SEQUENCE</scope>
    <source>
        <strain evidence="12">SSS_KF_BRIS2020</strain>
    </source>
</reference>
<evidence type="ECO:0000256" key="5">
    <source>
        <dbReference type="ARBA" id="ARBA00022723"/>
    </source>
</evidence>
<evidence type="ECO:0000313" key="12">
    <source>
        <dbReference type="EMBL" id="KAF7491384.1"/>
    </source>
</evidence>